<keyword evidence="2" id="KW-1185">Reference proteome</keyword>
<dbReference type="Proteomes" id="UP001172102">
    <property type="component" value="Unassembled WGS sequence"/>
</dbReference>
<protein>
    <submittedName>
        <fullName evidence="1">Uncharacterized protein</fullName>
    </submittedName>
</protein>
<proteinExistence type="predicted"/>
<reference evidence="1" key="1">
    <citation type="submission" date="2023-06" db="EMBL/GenBank/DDBJ databases">
        <title>Genome-scale phylogeny and comparative genomics of the fungal order Sordariales.</title>
        <authorList>
            <consortium name="Lawrence Berkeley National Laboratory"/>
            <person name="Hensen N."/>
            <person name="Bonometti L."/>
            <person name="Westerberg I."/>
            <person name="Brannstrom I.O."/>
            <person name="Guillou S."/>
            <person name="Cros-Aarteil S."/>
            <person name="Calhoun S."/>
            <person name="Haridas S."/>
            <person name="Kuo A."/>
            <person name="Mondo S."/>
            <person name="Pangilinan J."/>
            <person name="Riley R."/>
            <person name="Labutti K."/>
            <person name="Andreopoulos B."/>
            <person name="Lipzen A."/>
            <person name="Chen C."/>
            <person name="Yanf M."/>
            <person name="Daum C."/>
            <person name="Ng V."/>
            <person name="Clum A."/>
            <person name="Steindorff A."/>
            <person name="Ohm R."/>
            <person name="Martin F."/>
            <person name="Silar P."/>
            <person name="Natvig D."/>
            <person name="Lalanne C."/>
            <person name="Gautier V."/>
            <person name="Ament-Velasquez S.L."/>
            <person name="Kruys A."/>
            <person name="Hutchinson M.I."/>
            <person name="Powell A.J."/>
            <person name="Barry K."/>
            <person name="Miller A.N."/>
            <person name="Grigoriev I.V."/>
            <person name="Debuchy R."/>
            <person name="Gladieux P."/>
            <person name="Thoren M.H."/>
            <person name="Johannesson H."/>
        </authorList>
    </citation>
    <scope>NUCLEOTIDE SEQUENCE</scope>
    <source>
        <strain evidence="1">SMH4607-1</strain>
    </source>
</reference>
<accession>A0AA39ZRD9</accession>
<name>A0AA39ZRD9_9PEZI</name>
<organism evidence="1 2">
    <name type="scientific">Lasiosphaeris hirsuta</name>
    <dbReference type="NCBI Taxonomy" id="260670"/>
    <lineage>
        <taxon>Eukaryota</taxon>
        <taxon>Fungi</taxon>
        <taxon>Dikarya</taxon>
        <taxon>Ascomycota</taxon>
        <taxon>Pezizomycotina</taxon>
        <taxon>Sordariomycetes</taxon>
        <taxon>Sordariomycetidae</taxon>
        <taxon>Sordariales</taxon>
        <taxon>Lasiosphaeriaceae</taxon>
        <taxon>Lasiosphaeris</taxon>
    </lineage>
</organism>
<comment type="caution">
    <text evidence="1">The sequence shown here is derived from an EMBL/GenBank/DDBJ whole genome shotgun (WGS) entry which is preliminary data.</text>
</comment>
<gene>
    <name evidence="1" type="ORF">B0H67DRAFT_500354</name>
</gene>
<evidence type="ECO:0000313" key="2">
    <source>
        <dbReference type="Proteomes" id="UP001172102"/>
    </source>
</evidence>
<evidence type="ECO:0000313" key="1">
    <source>
        <dbReference type="EMBL" id="KAK0702284.1"/>
    </source>
</evidence>
<dbReference type="EMBL" id="JAUKUA010000009">
    <property type="protein sequence ID" value="KAK0702284.1"/>
    <property type="molecule type" value="Genomic_DNA"/>
</dbReference>
<sequence length="176" mass="20237">MLERRELKSTIPVLRGEENIERWQGDLTRHLKWDDLEKYIQQDIEAPAELDAEARKEWKRDRIQVCCMINDGLTDPAIERLLKANGHQAVANDPKKLYDLVVKCATKTTKSSLFGIVEEYNSIKRKSFTTLLDFMTKHQALKAKVDQVLKLQDAKCADLLHLTALINGVKDSYPTE</sequence>
<dbReference type="AlphaFoldDB" id="A0AA39ZRD9"/>